<name>X1Q2F3_9ZZZZ</name>
<dbReference type="AlphaFoldDB" id="X1Q2F3"/>
<protein>
    <submittedName>
        <fullName evidence="1">Uncharacterized protein</fullName>
    </submittedName>
</protein>
<accession>X1Q2F3</accession>
<evidence type="ECO:0000313" key="1">
    <source>
        <dbReference type="EMBL" id="GAI62393.1"/>
    </source>
</evidence>
<gene>
    <name evidence="1" type="ORF">S12H4_07963</name>
</gene>
<organism evidence="1">
    <name type="scientific">marine sediment metagenome</name>
    <dbReference type="NCBI Taxonomy" id="412755"/>
    <lineage>
        <taxon>unclassified sequences</taxon>
        <taxon>metagenomes</taxon>
        <taxon>ecological metagenomes</taxon>
    </lineage>
</organism>
<proteinExistence type="predicted"/>
<sequence length="103" mass="11684">MPDQRELIRNSEERRFAAQQALTSIKDTLLTFKPINLVSASEVGPDKAIQPAEYSAFFRDWFNWTKDTMQEAKPLLTNMVKDTMQLYAHLEGTPKGKQAIPGA</sequence>
<comment type="caution">
    <text evidence="1">The sequence shown here is derived from an EMBL/GenBank/DDBJ whole genome shotgun (WGS) entry which is preliminary data.</text>
</comment>
<dbReference type="EMBL" id="BARW01003015">
    <property type="protein sequence ID" value="GAI62393.1"/>
    <property type="molecule type" value="Genomic_DNA"/>
</dbReference>
<reference evidence="1" key="1">
    <citation type="journal article" date="2014" name="Front. Microbiol.">
        <title>High frequency of phylogenetically diverse reductive dehalogenase-homologous genes in deep subseafloor sedimentary metagenomes.</title>
        <authorList>
            <person name="Kawai M."/>
            <person name="Futagami T."/>
            <person name="Toyoda A."/>
            <person name="Takaki Y."/>
            <person name="Nishi S."/>
            <person name="Hori S."/>
            <person name="Arai W."/>
            <person name="Tsubouchi T."/>
            <person name="Morono Y."/>
            <person name="Uchiyama I."/>
            <person name="Ito T."/>
            <person name="Fujiyama A."/>
            <person name="Inagaki F."/>
            <person name="Takami H."/>
        </authorList>
    </citation>
    <scope>NUCLEOTIDE SEQUENCE</scope>
    <source>
        <strain evidence="1">Expedition CK06-06</strain>
    </source>
</reference>